<dbReference type="FunFam" id="3.40.50.20:FF:000006">
    <property type="entry name" value="Phosphoribosylamine--glycine ligase, chloroplastic"/>
    <property type="match status" value="1"/>
</dbReference>
<dbReference type="KEGG" id="pbap:Pla133_24140"/>
<evidence type="ECO:0000256" key="10">
    <source>
        <dbReference type="ARBA" id="ARBA00023211"/>
    </source>
</evidence>
<reference evidence="17 18" key="1">
    <citation type="submission" date="2019-02" db="EMBL/GenBank/DDBJ databases">
        <title>Deep-cultivation of Planctomycetes and their phenomic and genomic characterization uncovers novel biology.</title>
        <authorList>
            <person name="Wiegand S."/>
            <person name="Jogler M."/>
            <person name="Boedeker C."/>
            <person name="Pinto D."/>
            <person name="Vollmers J."/>
            <person name="Rivas-Marin E."/>
            <person name="Kohn T."/>
            <person name="Peeters S.H."/>
            <person name="Heuer A."/>
            <person name="Rast P."/>
            <person name="Oberbeckmann S."/>
            <person name="Bunk B."/>
            <person name="Jeske O."/>
            <person name="Meyerdierks A."/>
            <person name="Storesund J.E."/>
            <person name="Kallscheuer N."/>
            <person name="Luecker S."/>
            <person name="Lage O.M."/>
            <person name="Pohl T."/>
            <person name="Merkel B.J."/>
            <person name="Hornburger P."/>
            <person name="Mueller R.-W."/>
            <person name="Bruemmer F."/>
            <person name="Labrenz M."/>
            <person name="Spormann A.M."/>
            <person name="Op den Camp H."/>
            <person name="Overmann J."/>
            <person name="Amann R."/>
            <person name="Jetten M.S.M."/>
            <person name="Mascher T."/>
            <person name="Medema M.H."/>
            <person name="Devos D.P."/>
            <person name="Kaster A.-K."/>
            <person name="Ovreas L."/>
            <person name="Rohde M."/>
            <person name="Galperin M.Y."/>
            <person name="Jogler C."/>
        </authorList>
    </citation>
    <scope>NUCLEOTIDE SEQUENCE [LARGE SCALE GENOMIC DNA]</scope>
    <source>
        <strain evidence="17 18">Pla133</strain>
    </source>
</reference>
<comment type="pathway">
    <text evidence="3 14">Purine metabolism; IMP biosynthesis via de novo pathway; N(1)-(5-phospho-D-ribosyl)glycinamide from 5-phospho-alpha-D-ribose 1-diphosphate: step 2/2.</text>
</comment>
<dbReference type="Proteomes" id="UP000316921">
    <property type="component" value="Chromosome"/>
</dbReference>
<dbReference type="PANTHER" id="PTHR43472">
    <property type="entry name" value="PHOSPHORIBOSYLAMINE--GLYCINE LIGASE"/>
    <property type="match status" value="1"/>
</dbReference>
<dbReference type="RefSeq" id="WP_145065392.1">
    <property type="nucleotide sequence ID" value="NZ_CP036287.1"/>
</dbReference>
<evidence type="ECO:0000256" key="13">
    <source>
        <dbReference type="ARBA" id="ARBA00042864"/>
    </source>
</evidence>
<dbReference type="Pfam" id="PF02843">
    <property type="entry name" value="GARS_C"/>
    <property type="match status" value="1"/>
</dbReference>
<dbReference type="InterPro" id="IPR016185">
    <property type="entry name" value="PreATP-grasp_dom_sf"/>
</dbReference>
<dbReference type="GO" id="GO:0006189">
    <property type="term" value="P:'de novo' IMP biosynthetic process"/>
    <property type="evidence" value="ECO:0007669"/>
    <property type="project" value="UniProtKB-UniRule"/>
</dbReference>
<keyword evidence="7 15" id="KW-0547">Nucleotide-binding</keyword>
<evidence type="ECO:0000256" key="8">
    <source>
        <dbReference type="ARBA" id="ARBA00022755"/>
    </source>
</evidence>
<dbReference type="SMART" id="SM01209">
    <property type="entry name" value="GARS_A"/>
    <property type="match status" value="1"/>
</dbReference>
<comment type="cofactor">
    <cofactor evidence="1">
        <name>Mn(2+)</name>
        <dbReference type="ChEBI" id="CHEBI:29035"/>
    </cofactor>
</comment>
<dbReference type="InterPro" id="IPR037123">
    <property type="entry name" value="PRibGlycinamide_synth_C_sf"/>
</dbReference>
<evidence type="ECO:0000313" key="18">
    <source>
        <dbReference type="Proteomes" id="UP000316921"/>
    </source>
</evidence>
<evidence type="ECO:0000256" key="1">
    <source>
        <dbReference type="ARBA" id="ARBA00001936"/>
    </source>
</evidence>
<dbReference type="Gene3D" id="3.30.470.20">
    <property type="entry name" value="ATP-grasp fold, B domain"/>
    <property type="match status" value="1"/>
</dbReference>
<dbReference type="GO" id="GO:0004637">
    <property type="term" value="F:phosphoribosylamine-glycine ligase activity"/>
    <property type="evidence" value="ECO:0007669"/>
    <property type="project" value="UniProtKB-UniRule"/>
</dbReference>
<gene>
    <name evidence="14 17" type="primary">purD</name>
    <name evidence="17" type="ORF">Pla133_24140</name>
</gene>
<protein>
    <recommendedName>
        <fullName evidence="4 14">Phosphoribosylamine--glycine ligase</fullName>
        <ecNumber evidence="4 14">6.3.4.13</ecNumber>
    </recommendedName>
    <alternativeName>
        <fullName evidence="14">GARS</fullName>
    </alternativeName>
    <alternativeName>
        <fullName evidence="12 14">Glycinamide ribonucleotide synthetase</fullName>
    </alternativeName>
    <alternativeName>
        <fullName evidence="13 14">Phosphoribosylglycinamide synthetase</fullName>
    </alternativeName>
</protein>
<dbReference type="InterPro" id="IPR011054">
    <property type="entry name" value="Rudment_hybrid_motif"/>
</dbReference>
<dbReference type="PROSITE" id="PS50975">
    <property type="entry name" value="ATP_GRASP"/>
    <property type="match status" value="1"/>
</dbReference>
<evidence type="ECO:0000256" key="11">
    <source>
        <dbReference type="ARBA" id="ARBA00038345"/>
    </source>
</evidence>
<dbReference type="Gene3D" id="3.30.1490.20">
    <property type="entry name" value="ATP-grasp fold, A domain"/>
    <property type="match status" value="1"/>
</dbReference>
<keyword evidence="8 14" id="KW-0658">Purine biosynthesis</keyword>
<dbReference type="NCBIfam" id="TIGR00877">
    <property type="entry name" value="purD"/>
    <property type="match status" value="1"/>
</dbReference>
<keyword evidence="5 14" id="KW-0436">Ligase</keyword>
<dbReference type="AlphaFoldDB" id="A0A518BK30"/>
<evidence type="ECO:0000256" key="9">
    <source>
        <dbReference type="ARBA" id="ARBA00022840"/>
    </source>
</evidence>
<dbReference type="EMBL" id="CP036287">
    <property type="protein sequence ID" value="QDU67332.1"/>
    <property type="molecule type" value="Genomic_DNA"/>
</dbReference>
<dbReference type="Pfam" id="PF02844">
    <property type="entry name" value="GARS_N"/>
    <property type="match status" value="1"/>
</dbReference>
<keyword evidence="6" id="KW-0479">Metal-binding</keyword>
<keyword evidence="10" id="KW-0464">Manganese</keyword>
<dbReference type="GO" id="GO:0009113">
    <property type="term" value="P:purine nucleobase biosynthetic process"/>
    <property type="evidence" value="ECO:0007669"/>
    <property type="project" value="InterPro"/>
</dbReference>
<evidence type="ECO:0000256" key="4">
    <source>
        <dbReference type="ARBA" id="ARBA00013255"/>
    </source>
</evidence>
<dbReference type="PANTHER" id="PTHR43472:SF1">
    <property type="entry name" value="PHOSPHORIBOSYLAMINE--GLYCINE LIGASE, CHLOROPLASTIC"/>
    <property type="match status" value="1"/>
</dbReference>
<dbReference type="HAMAP" id="MF_00138">
    <property type="entry name" value="GARS"/>
    <property type="match status" value="1"/>
</dbReference>
<comment type="catalytic activity">
    <reaction evidence="14">
        <text>5-phospho-beta-D-ribosylamine + glycine + ATP = N(1)-(5-phospho-beta-D-ribosyl)glycinamide + ADP + phosphate + H(+)</text>
        <dbReference type="Rhea" id="RHEA:17453"/>
        <dbReference type="ChEBI" id="CHEBI:15378"/>
        <dbReference type="ChEBI" id="CHEBI:30616"/>
        <dbReference type="ChEBI" id="CHEBI:43474"/>
        <dbReference type="ChEBI" id="CHEBI:57305"/>
        <dbReference type="ChEBI" id="CHEBI:58681"/>
        <dbReference type="ChEBI" id="CHEBI:143788"/>
        <dbReference type="ChEBI" id="CHEBI:456216"/>
        <dbReference type="EC" id="6.3.4.13"/>
    </reaction>
</comment>
<evidence type="ECO:0000256" key="14">
    <source>
        <dbReference type="HAMAP-Rule" id="MF_00138"/>
    </source>
</evidence>
<dbReference type="SUPFAM" id="SSF52440">
    <property type="entry name" value="PreATP-grasp domain"/>
    <property type="match status" value="1"/>
</dbReference>
<evidence type="ECO:0000313" key="17">
    <source>
        <dbReference type="EMBL" id="QDU67332.1"/>
    </source>
</evidence>
<dbReference type="GO" id="GO:0046872">
    <property type="term" value="F:metal ion binding"/>
    <property type="evidence" value="ECO:0007669"/>
    <property type="project" value="UniProtKB-KW"/>
</dbReference>
<dbReference type="Pfam" id="PF01071">
    <property type="entry name" value="GARS_A"/>
    <property type="match status" value="1"/>
</dbReference>
<dbReference type="InterPro" id="IPR020562">
    <property type="entry name" value="PRibGlycinamide_synth_N"/>
</dbReference>
<dbReference type="PROSITE" id="PS00184">
    <property type="entry name" value="GARS"/>
    <property type="match status" value="1"/>
</dbReference>
<dbReference type="GO" id="GO:0005524">
    <property type="term" value="F:ATP binding"/>
    <property type="evidence" value="ECO:0007669"/>
    <property type="project" value="UniProtKB-UniRule"/>
</dbReference>
<dbReference type="SMART" id="SM01210">
    <property type="entry name" value="GARS_C"/>
    <property type="match status" value="1"/>
</dbReference>
<dbReference type="FunFam" id="3.90.600.10:FF:000001">
    <property type="entry name" value="Trifunctional purine biosynthetic protein adenosine-3"/>
    <property type="match status" value="1"/>
</dbReference>
<dbReference type="InterPro" id="IPR020560">
    <property type="entry name" value="PRibGlycinamide_synth_C-dom"/>
</dbReference>
<dbReference type="UniPathway" id="UPA00074">
    <property type="reaction ID" value="UER00125"/>
</dbReference>
<evidence type="ECO:0000256" key="6">
    <source>
        <dbReference type="ARBA" id="ARBA00022723"/>
    </source>
</evidence>
<comment type="similarity">
    <text evidence="11 14">Belongs to the GARS family.</text>
</comment>
<dbReference type="SUPFAM" id="SSF56059">
    <property type="entry name" value="Glutathione synthetase ATP-binding domain-like"/>
    <property type="match status" value="1"/>
</dbReference>
<feature type="domain" description="ATP-grasp" evidence="16">
    <location>
        <begin position="107"/>
        <end position="314"/>
    </location>
</feature>
<evidence type="ECO:0000256" key="3">
    <source>
        <dbReference type="ARBA" id="ARBA00005174"/>
    </source>
</evidence>
<dbReference type="Gene3D" id="3.40.50.20">
    <property type="match status" value="1"/>
</dbReference>
<sequence length="421" mass="44764">MKVLVVGGGGREHALCWKIASSPLVEEVLCAPGNAGTESVARNVAVSTSDIDGLVRLAKSEEIGLVVVGPEDPLVAGLADRLREAGITTFGPGAAGARLEGSKVFTKELLDRHRIPTGTWRRFDRAGQAKAYLEAVTTWPQVIKADGLASGKGVFVVSDAAEGSTVVDRIMEERTLGSAGNEVVIEEFLEGQELSIQAITDGRTLLVLDPAVDHKQVGEGDTGPNTGGMGVVAPVPWVSRRLMRQVEQRVLLPALHALQIEDVPFRGVLYAGLMVGDQGPRVLEFNVRFGDPETQVVMRRMKSDLVPYLVAAAEGRLEDCESPEWNEGGCVGVIGAAAGYPGEVRTGDVVTGIAAANAEEGVVVFHGGTKRHGDHVVTSGGRVLCATAVGSDVEEARRRSYAGLERIFWEGKFCRRDIGQR</sequence>
<dbReference type="InterPro" id="IPR011761">
    <property type="entry name" value="ATP-grasp"/>
</dbReference>
<proteinExistence type="inferred from homology"/>
<accession>A0A518BK30</accession>
<dbReference type="InterPro" id="IPR000115">
    <property type="entry name" value="PRibGlycinamide_synth"/>
</dbReference>
<keyword evidence="9 15" id="KW-0067">ATP-binding</keyword>
<keyword evidence="18" id="KW-1185">Reference proteome</keyword>
<dbReference type="Gene3D" id="3.90.600.10">
    <property type="entry name" value="Phosphoribosylglycinamide synthetase, C-terminal domain"/>
    <property type="match status" value="1"/>
</dbReference>
<evidence type="ECO:0000256" key="15">
    <source>
        <dbReference type="PROSITE-ProRule" id="PRU00409"/>
    </source>
</evidence>
<dbReference type="EC" id="6.3.4.13" evidence="4 14"/>
<dbReference type="SUPFAM" id="SSF51246">
    <property type="entry name" value="Rudiment single hybrid motif"/>
    <property type="match status" value="1"/>
</dbReference>
<organism evidence="17 18">
    <name type="scientific">Engelhardtia mirabilis</name>
    <dbReference type="NCBI Taxonomy" id="2528011"/>
    <lineage>
        <taxon>Bacteria</taxon>
        <taxon>Pseudomonadati</taxon>
        <taxon>Planctomycetota</taxon>
        <taxon>Planctomycetia</taxon>
        <taxon>Planctomycetia incertae sedis</taxon>
        <taxon>Engelhardtia</taxon>
    </lineage>
</organism>
<evidence type="ECO:0000256" key="2">
    <source>
        <dbReference type="ARBA" id="ARBA00001946"/>
    </source>
</evidence>
<evidence type="ECO:0000256" key="5">
    <source>
        <dbReference type="ARBA" id="ARBA00022598"/>
    </source>
</evidence>
<dbReference type="InterPro" id="IPR013815">
    <property type="entry name" value="ATP_grasp_subdomain_1"/>
</dbReference>
<dbReference type="InterPro" id="IPR020561">
    <property type="entry name" value="PRibGlycinamid_synth_ATP-grasp"/>
</dbReference>
<evidence type="ECO:0000259" key="16">
    <source>
        <dbReference type="PROSITE" id="PS50975"/>
    </source>
</evidence>
<name>A0A518BK30_9BACT</name>
<comment type="cofactor">
    <cofactor evidence="2">
        <name>Mg(2+)</name>
        <dbReference type="ChEBI" id="CHEBI:18420"/>
    </cofactor>
</comment>
<evidence type="ECO:0000256" key="12">
    <source>
        <dbReference type="ARBA" id="ARBA00042242"/>
    </source>
</evidence>
<evidence type="ECO:0000256" key="7">
    <source>
        <dbReference type="ARBA" id="ARBA00022741"/>
    </source>
</evidence>
<dbReference type="InterPro" id="IPR020559">
    <property type="entry name" value="PRibGlycinamide_synth_CS"/>
</dbReference>